<name>A0A834IQQ3_RHYFE</name>
<dbReference type="AlphaFoldDB" id="A0A834IQQ3"/>
<sequence length="498" mass="57193">MVFYIICGHPECIQFAHAIYVAQYLSDHLPNFKFKKNFIPKSKWSEFVLKLNKKNKWYLVKSPIIWKELTNWGSKPYLIGGLGQFWEYCYCYYGLETFISKENLKKLANDNLQYFEEEQNNILNRKFNQEIGIFGCSHNMLEHLIMELSGMPEFINGNGILFKLYDELLDEDKSYKNSKFLDGLIENFEMSGILHKNCVAKAVQKEEDVIYNSDLIIFLEDFSRLEGEQENMFLKRCIERVQGLADSMNIKAKRSVHVIFCNDGPSCLLATLLIEYCASIIPSNIVAVTAYLGLPAINCVSKITNIEVSKISAPPVWGFIGINEFVDVGNIIFKANILCPFNRAITLPEGSTLIQGTIVKEFRMMSYLVSNLHNEIKKTMQRNNECIVKKLHYKPYFAQLRSLMSLIKIWYSEDISDEIISLGVCSNGTFGIPSGVVFSQPAVQDSRHRWVPFQKFPIMNENTIDEINNLVKSTVSILSMVAYEIDFRSYSTEDVEDG</sequence>
<accession>A0A834IQQ3</accession>
<dbReference type="SUPFAM" id="SSF56327">
    <property type="entry name" value="LDH C-terminal domain-like"/>
    <property type="match status" value="1"/>
</dbReference>
<gene>
    <name evidence="2" type="ORF">GWI33_008618</name>
</gene>
<dbReference type="GO" id="GO:0006108">
    <property type="term" value="P:malate metabolic process"/>
    <property type="evidence" value="ECO:0007669"/>
    <property type="project" value="InterPro"/>
</dbReference>
<keyword evidence="1" id="KW-0560">Oxidoreductase</keyword>
<dbReference type="Proteomes" id="UP000625711">
    <property type="component" value="Unassembled WGS sequence"/>
</dbReference>
<dbReference type="GO" id="GO:0016616">
    <property type="term" value="F:oxidoreductase activity, acting on the CH-OH group of donors, NAD or NADP as acceptor"/>
    <property type="evidence" value="ECO:0007669"/>
    <property type="project" value="InterPro"/>
</dbReference>
<dbReference type="EMBL" id="JAACXV010000404">
    <property type="protein sequence ID" value="KAF7278262.1"/>
    <property type="molecule type" value="Genomic_DNA"/>
</dbReference>
<proteinExistence type="predicted"/>
<organism evidence="2 3">
    <name type="scientific">Rhynchophorus ferrugineus</name>
    <name type="common">Red palm weevil</name>
    <name type="synonym">Curculio ferrugineus</name>
    <dbReference type="NCBI Taxonomy" id="354439"/>
    <lineage>
        <taxon>Eukaryota</taxon>
        <taxon>Metazoa</taxon>
        <taxon>Ecdysozoa</taxon>
        <taxon>Arthropoda</taxon>
        <taxon>Hexapoda</taxon>
        <taxon>Insecta</taxon>
        <taxon>Pterygota</taxon>
        <taxon>Neoptera</taxon>
        <taxon>Endopterygota</taxon>
        <taxon>Coleoptera</taxon>
        <taxon>Polyphaga</taxon>
        <taxon>Cucujiformia</taxon>
        <taxon>Curculionidae</taxon>
        <taxon>Dryophthorinae</taxon>
        <taxon>Rhynchophorus</taxon>
    </lineage>
</organism>
<dbReference type="Gene3D" id="3.90.110.10">
    <property type="entry name" value="Lactate dehydrogenase/glycoside hydrolase, family 4, C-terminal"/>
    <property type="match status" value="1"/>
</dbReference>
<dbReference type="GO" id="GO:0016615">
    <property type="term" value="F:malate dehydrogenase activity"/>
    <property type="evidence" value="ECO:0007669"/>
    <property type="project" value="InterPro"/>
</dbReference>
<evidence type="ECO:0000256" key="1">
    <source>
        <dbReference type="ARBA" id="ARBA00023002"/>
    </source>
</evidence>
<evidence type="ECO:0008006" key="4">
    <source>
        <dbReference type="Google" id="ProtNLM"/>
    </source>
</evidence>
<protein>
    <recommendedName>
        <fullName evidence="4">Malate dehydrogenase 1B</fullName>
    </recommendedName>
</protein>
<evidence type="ECO:0000313" key="2">
    <source>
        <dbReference type="EMBL" id="KAF7278262.1"/>
    </source>
</evidence>
<dbReference type="PANTHER" id="PTHR23382">
    <property type="entry name" value="MALATE DEHYDROGENASE"/>
    <property type="match status" value="1"/>
</dbReference>
<dbReference type="OrthoDB" id="1510206at2759"/>
<keyword evidence="3" id="KW-1185">Reference proteome</keyword>
<dbReference type="Gene3D" id="3.40.50.720">
    <property type="entry name" value="NAD(P)-binding Rossmann-like Domain"/>
    <property type="match status" value="1"/>
</dbReference>
<dbReference type="InterPro" id="IPR010945">
    <property type="entry name" value="Malate_DH_type2"/>
</dbReference>
<comment type="caution">
    <text evidence="2">The sequence shown here is derived from an EMBL/GenBank/DDBJ whole genome shotgun (WGS) entry which is preliminary data.</text>
</comment>
<evidence type="ECO:0000313" key="3">
    <source>
        <dbReference type="Proteomes" id="UP000625711"/>
    </source>
</evidence>
<reference evidence="2" key="1">
    <citation type="submission" date="2020-08" db="EMBL/GenBank/DDBJ databases">
        <title>Genome sequencing and assembly of the red palm weevil Rhynchophorus ferrugineus.</title>
        <authorList>
            <person name="Dias G.B."/>
            <person name="Bergman C.M."/>
            <person name="Manee M."/>
        </authorList>
    </citation>
    <scope>NUCLEOTIDE SEQUENCE</scope>
    <source>
        <strain evidence="2">AA-2017</strain>
        <tissue evidence="2">Whole larva</tissue>
    </source>
</reference>
<dbReference type="InterPro" id="IPR015955">
    <property type="entry name" value="Lactate_DH/Glyco_Ohase_4_C"/>
</dbReference>